<dbReference type="Proteomes" id="UP001459277">
    <property type="component" value="Unassembled WGS sequence"/>
</dbReference>
<organism evidence="2 3">
    <name type="scientific">Lithocarpus litseifolius</name>
    <dbReference type="NCBI Taxonomy" id="425828"/>
    <lineage>
        <taxon>Eukaryota</taxon>
        <taxon>Viridiplantae</taxon>
        <taxon>Streptophyta</taxon>
        <taxon>Embryophyta</taxon>
        <taxon>Tracheophyta</taxon>
        <taxon>Spermatophyta</taxon>
        <taxon>Magnoliopsida</taxon>
        <taxon>eudicotyledons</taxon>
        <taxon>Gunneridae</taxon>
        <taxon>Pentapetalae</taxon>
        <taxon>rosids</taxon>
        <taxon>fabids</taxon>
        <taxon>Fagales</taxon>
        <taxon>Fagaceae</taxon>
        <taxon>Lithocarpus</taxon>
    </lineage>
</organism>
<accession>A0AAW2CVF5</accession>
<dbReference type="EMBL" id="JAZDWU010000005">
    <property type="protein sequence ID" value="KAL0001419.1"/>
    <property type="molecule type" value="Genomic_DNA"/>
</dbReference>
<sequence>MLSYKSKLVGDIPGAYAQVFKFQADEEEEPLSDEEVDDPSKGTVTIKLSKRTKMNIRAKWAHSFIVKVFGRFVGLGHQKNNCLYTVQERATEMENADASEMGRRDDEVVKSTNPKVIEVGDGKDDYGPWMLVGQKQQASKSRVTHTQSLKSNPE</sequence>
<protein>
    <submittedName>
        <fullName evidence="2">Uncharacterized protein</fullName>
    </submittedName>
</protein>
<name>A0AAW2CVF5_9ROSI</name>
<evidence type="ECO:0000313" key="3">
    <source>
        <dbReference type="Proteomes" id="UP001459277"/>
    </source>
</evidence>
<keyword evidence="3" id="KW-1185">Reference proteome</keyword>
<evidence type="ECO:0000256" key="1">
    <source>
        <dbReference type="SAM" id="MobiDB-lite"/>
    </source>
</evidence>
<proteinExistence type="predicted"/>
<feature type="compositionally biased region" description="Polar residues" evidence="1">
    <location>
        <begin position="134"/>
        <end position="154"/>
    </location>
</feature>
<reference evidence="2 3" key="1">
    <citation type="submission" date="2024-01" db="EMBL/GenBank/DDBJ databases">
        <title>A telomere-to-telomere, gap-free genome of sweet tea (Lithocarpus litseifolius).</title>
        <authorList>
            <person name="Zhou J."/>
        </authorList>
    </citation>
    <scope>NUCLEOTIDE SEQUENCE [LARGE SCALE GENOMIC DNA]</scope>
    <source>
        <strain evidence="2">Zhou-2022a</strain>
        <tissue evidence="2">Leaf</tissue>
    </source>
</reference>
<feature type="compositionally biased region" description="Basic and acidic residues" evidence="1">
    <location>
        <begin position="100"/>
        <end position="109"/>
    </location>
</feature>
<evidence type="ECO:0000313" key="2">
    <source>
        <dbReference type="EMBL" id="KAL0001419.1"/>
    </source>
</evidence>
<gene>
    <name evidence="2" type="ORF">SO802_015200</name>
</gene>
<dbReference type="AlphaFoldDB" id="A0AAW2CVF5"/>
<comment type="caution">
    <text evidence="2">The sequence shown here is derived from an EMBL/GenBank/DDBJ whole genome shotgun (WGS) entry which is preliminary data.</text>
</comment>
<feature type="region of interest" description="Disordered" evidence="1">
    <location>
        <begin position="94"/>
        <end position="154"/>
    </location>
</feature>